<keyword evidence="3" id="KW-1185">Reference proteome</keyword>
<evidence type="ECO:0000313" key="3">
    <source>
        <dbReference type="Proteomes" id="UP000199341"/>
    </source>
</evidence>
<name>A0A1H0A1A4_9ACTN</name>
<gene>
    <name evidence="2" type="ORF">SAMN05216259_103376</name>
</gene>
<protein>
    <recommendedName>
        <fullName evidence="4">Integral membrane protein</fullName>
    </recommendedName>
</protein>
<feature type="transmembrane region" description="Helical" evidence="1">
    <location>
        <begin position="59"/>
        <end position="76"/>
    </location>
</feature>
<accession>A0A1H0A1A4</accession>
<dbReference type="RefSeq" id="WP_093783612.1">
    <property type="nucleotide sequence ID" value="NZ_FNIE01000003.1"/>
</dbReference>
<feature type="transmembrane region" description="Helical" evidence="1">
    <location>
        <begin position="34"/>
        <end position="52"/>
    </location>
</feature>
<dbReference type="AlphaFoldDB" id="A0A1H0A1A4"/>
<dbReference type="EMBL" id="FNIE01000003">
    <property type="protein sequence ID" value="SDN27245.1"/>
    <property type="molecule type" value="Genomic_DNA"/>
</dbReference>
<reference evidence="2 3" key="1">
    <citation type="submission" date="2016-10" db="EMBL/GenBank/DDBJ databases">
        <authorList>
            <person name="de Groot N.N."/>
        </authorList>
    </citation>
    <scope>NUCLEOTIDE SEQUENCE [LARGE SCALE GENOMIC DNA]</scope>
    <source>
        <strain evidence="2 3">CGMCC 4.2022</strain>
    </source>
</reference>
<proteinExistence type="predicted"/>
<sequence>MLWNAVAFAVLGLVVSWAAGRVFPARLGLSPLTLATGPVAALIGGLVAFSVVGERHPELTYPAAALTAAVLLSLLAGPPRRGRHAKAGV</sequence>
<dbReference type="Proteomes" id="UP000199341">
    <property type="component" value="Unassembled WGS sequence"/>
</dbReference>
<organism evidence="2 3">
    <name type="scientific">Actinacidiphila guanduensis</name>
    <dbReference type="NCBI Taxonomy" id="310781"/>
    <lineage>
        <taxon>Bacteria</taxon>
        <taxon>Bacillati</taxon>
        <taxon>Actinomycetota</taxon>
        <taxon>Actinomycetes</taxon>
        <taxon>Kitasatosporales</taxon>
        <taxon>Streptomycetaceae</taxon>
        <taxon>Actinacidiphila</taxon>
    </lineage>
</organism>
<evidence type="ECO:0008006" key="4">
    <source>
        <dbReference type="Google" id="ProtNLM"/>
    </source>
</evidence>
<evidence type="ECO:0000256" key="1">
    <source>
        <dbReference type="SAM" id="Phobius"/>
    </source>
</evidence>
<dbReference type="OrthoDB" id="4334528at2"/>
<keyword evidence="1" id="KW-0812">Transmembrane</keyword>
<keyword evidence="1" id="KW-1133">Transmembrane helix</keyword>
<keyword evidence="1" id="KW-0472">Membrane</keyword>
<evidence type="ECO:0000313" key="2">
    <source>
        <dbReference type="EMBL" id="SDN27245.1"/>
    </source>
</evidence>